<feature type="domain" description="ENPP1-3/EXOG-like endonuclease/phosphodiesterase" evidence="18">
    <location>
        <begin position="79"/>
        <end position="295"/>
    </location>
</feature>
<dbReference type="GO" id="GO:0006401">
    <property type="term" value="P:RNA catabolic process"/>
    <property type="evidence" value="ECO:0007669"/>
    <property type="project" value="EnsemblFungi"/>
</dbReference>
<dbReference type="SMART" id="SM00892">
    <property type="entry name" value="Endonuclease_NS"/>
    <property type="match status" value="1"/>
</dbReference>
<sequence>MSKYLASGALGAGVSVAIANFFWGKPSSTSTASPVDSSSGYGVPAQQGQSGGLVSGPVVNPSEFFKYGFPGPIHDLQNRQEFVSCYDRQKRNPYWVVEHITPESIKSNGTVDRKKSVFKEDEKIPATFKAQLRDFFRSGYDRGHQAPAANAKFNQTAMDETFYLTNISPQVGEGFNRDYWAHLEFFCRDLTKTYGSVRIVTGPLYLPKRDPDGKWRVTYEVIGNPPNVAVPTHFFKLIVAENPNRNPGDQSLAVSAFVLPNAPISNQTPLRSFEMPIEALEKSSGLTFLQNVPENKKKQLCREVDCSIVVREFNNSLPPKKDMLLLPPPK</sequence>
<keyword evidence="10 17" id="KW-0378">Hydrolase</keyword>
<reference evidence="20 21" key="1">
    <citation type="journal article" date="2016" name="Proc. Natl. Acad. Sci. U.S.A.">
        <title>Comparative genomics of biotechnologically important yeasts.</title>
        <authorList>
            <person name="Riley R."/>
            <person name="Haridas S."/>
            <person name="Wolfe K.H."/>
            <person name="Lopes M.R."/>
            <person name="Hittinger C.T."/>
            <person name="Goeker M."/>
            <person name="Salamov A.A."/>
            <person name="Wisecaver J.H."/>
            <person name="Long T.M."/>
            <person name="Calvey C.H."/>
            <person name="Aerts A.L."/>
            <person name="Barry K.W."/>
            <person name="Choi C."/>
            <person name="Clum A."/>
            <person name="Coughlan A.Y."/>
            <person name="Deshpande S."/>
            <person name="Douglass A.P."/>
            <person name="Hanson S.J."/>
            <person name="Klenk H.-P."/>
            <person name="LaButti K.M."/>
            <person name="Lapidus A."/>
            <person name="Lindquist E.A."/>
            <person name="Lipzen A.M."/>
            <person name="Meier-Kolthoff J.P."/>
            <person name="Ohm R.A."/>
            <person name="Otillar R.P."/>
            <person name="Pangilinan J.L."/>
            <person name="Peng Y."/>
            <person name="Rokas A."/>
            <person name="Rosa C.A."/>
            <person name="Scheuner C."/>
            <person name="Sibirny A.A."/>
            <person name="Slot J.C."/>
            <person name="Stielow J.B."/>
            <person name="Sun H."/>
            <person name="Kurtzman C.P."/>
            <person name="Blackwell M."/>
            <person name="Grigoriev I.V."/>
            <person name="Jeffries T.W."/>
        </authorList>
    </citation>
    <scope>NUCLEOTIDE SEQUENCE [LARGE SCALE GENOMIC DNA]</scope>
    <source>
        <strain evidence="21">ATCC 58044 / CBS 1984 / NCYC 433 / NRRL Y-366-8</strain>
    </source>
</reference>
<keyword evidence="11" id="KW-0460">Magnesium</keyword>
<evidence type="ECO:0000259" key="19">
    <source>
        <dbReference type="SMART" id="SM00892"/>
    </source>
</evidence>
<evidence type="ECO:0000256" key="4">
    <source>
        <dbReference type="ARBA" id="ARBA00010052"/>
    </source>
</evidence>
<feature type="active site" description="Proton acceptor" evidence="15">
    <location>
        <position position="144"/>
    </location>
</feature>
<evidence type="ECO:0000256" key="3">
    <source>
        <dbReference type="ARBA" id="ARBA00004273"/>
    </source>
</evidence>
<dbReference type="GO" id="GO:0051607">
    <property type="term" value="P:defense response to virus"/>
    <property type="evidence" value="ECO:0007669"/>
    <property type="project" value="EnsemblFungi"/>
</dbReference>
<dbReference type="OrthoDB" id="5418055at2759"/>
<name>A0A1E3P8D3_WICAA</name>
<dbReference type="GO" id="GO:0006310">
    <property type="term" value="P:DNA recombination"/>
    <property type="evidence" value="ECO:0007669"/>
    <property type="project" value="EnsemblFungi"/>
</dbReference>
<dbReference type="FunFam" id="3.40.570.10:FF:000004">
    <property type="entry name" value="Nuclease 1, mitochondrial"/>
    <property type="match status" value="1"/>
</dbReference>
<evidence type="ECO:0000313" key="21">
    <source>
        <dbReference type="Proteomes" id="UP000094112"/>
    </source>
</evidence>
<dbReference type="SUPFAM" id="SSF54060">
    <property type="entry name" value="His-Me finger endonucleases"/>
    <property type="match status" value="1"/>
</dbReference>
<dbReference type="GO" id="GO:0046872">
    <property type="term" value="F:metal ion binding"/>
    <property type="evidence" value="ECO:0007669"/>
    <property type="project" value="UniProtKB-KW"/>
</dbReference>
<dbReference type="InterPro" id="IPR018524">
    <property type="entry name" value="DNA/RNA_endonuclease_AS"/>
</dbReference>
<evidence type="ECO:0000256" key="8">
    <source>
        <dbReference type="ARBA" id="ARBA00022759"/>
    </source>
</evidence>
<dbReference type="GO" id="GO:0005634">
    <property type="term" value="C:nucleus"/>
    <property type="evidence" value="ECO:0007669"/>
    <property type="project" value="EnsemblFungi"/>
</dbReference>
<keyword evidence="8 17" id="KW-0255">Endonuclease</keyword>
<organism evidence="20 21">
    <name type="scientific">Wickerhamomyces anomalus (strain ATCC 58044 / CBS 1984 / NCYC 433 / NRRL Y-366-8)</name>
    <name type="common">Yeast</name>
    <name type="synonym">Hansenula anomala</name>
    <dbReference type="NCBI Taxonomy" id="683960"/>
    <lineage>
        <taxon>Eukaryota</taxon>
        <taxon>Fungi</taxon>
        <taxon>Dikarya</taxon>
        <taxon>Ascomycota</taxon>
        <taxon>Saccharomycotina</taxon>
        <taxon>Saccharomycetes</taxon>
        <taxon>Phaffomycetales</taxon>
        <taxon>Wickerhamomycetaceae</taxon>
        <taxon>Wickerhamomyces</taxon>
    </lineage>
</organism>
<keyword evidence="9" id="KW-0999">Mitochondrion inner membrane</keyword>
<protein>
    <recommendedName>
        <fullName evidence="17">Endonuclease</fullName>
        <ecNumber evidence="17">3.1.30.-</ecNumber>
    </recommendedName>
</protein>
<dbReference type="GO" id="GO:0004521">
    <property type="term" value="F:RNA endonuclease activity"/>
    <property type="evidence" value="ECO:0007669"/>
    <property type="project" value="EnsemblFungi"/>
</dbReference>
<dbReference type="InterPro" id="IPR040255">
    <property type="entry name" value="Non-specific_endonuclease"/>
</dbReference>
<dbReference type="InterPro" id="IPR020821">
    <property type="entry name" value="ENPP1-3/EXOG-like_nuc-like"/>
</dbReference>
<evidence type="ECO:0000256" key="7">
    <source>
        <dbReference type="ARBA" id="ARBA00022723"/>
    </source>
</evidence>
<comment type="subunit">
    <text evidence="5">Homodimer.</text>
</comment>
<dbReference type="EMBL" id="KV454208">
    <property type="protein sequence ID" value="ODQ61673.1"/>
    <property type="molecule type" value="Genomic_DNA"/>
</dbReference>
<evidence type="ECO:0000256" key="6">
    <source>
        <dbReference type="ARBA" id="ARBA00022722"/>
    </source>
</evidence>
<gene>
    <name evidence="20" type="ORF">WICANDRAFT_59756</name>
</gene>
<dbReference type="Gene3D" id="3.40.570.10">
    <property type="entry name" value="Extracellular Endonuclease, subunit A"/>
    <property type="match status" value="1"/>
</dbReference>
<evidence type="ECO:0000256" key="15">
    <source>
        <dbReference type="PIRSR" id="PIRSR640255-1"/>
    </source>
</evidence>
<keyword evidence="13" id="KW-0472">Membrane</keyword>
<comment type="subcellular location">
    <subcellularLocation>
        <location evidence="3">Mitochondrion inner membrane</location>
    </subcellularLocation>
</comment>
<dbReference type="GO" id="GO:0003676">
    <property type="term" value="F:nucleic acid binding"/>
    <property type="evidence" value="ECO:0007669"/>
    <property type="project" value="InterPro"/>
</dbReference>
<dbReference type="InterPro" id="IPR001604">
    <property type="entry name" value="Endo_G_ENPP1-like_dom"/>
</dbReference>
<keyword evidence="21" id="KW-1185">Reference proteome</keyword>
<proteinExistence type="inferred from homology"/>
<evidence type="ECO:0000256" key="12">
    <source>
        <dbReference type="ARBA" id="ARBA00023128"/>
    </source>
</evidence>
<dbReference type="EC" id="3.1.30.-" evidence="17"/>
<keyword evidence="12" id="KW-0496">Mitochondrion</keyword>
<evidence type="ECO:0000256" key="13">
    <source>
        <dbReference type="ARBA" id="ARBA00023136"/>
    </source>
</evidence>
<evidence type="ECO:0000256" key="11">
    <source>
        <dbReference type="ARBA" id="ARBA00022842"/>
    </source>
</evidence>
<dbReference type="GO" id="GO:0004529">
    <property type="term" value="F:DNA exonuclease activity"/>
    <property type="evidence" value="ECO:0007669"/>
    <property type="project" value="EnsemblFungi"/>
</dbReference>
<evidence type="ECO:0000256" key="2">
    <source>
        <dbReference type="ARBA" id="ARBA00001946"/>
    </source>
</evidence>
<dbReference type="PANTHER" id="PTHR13966:SF5">
    <property type="entry name" value="ENDONUCLEASE G, MITOCHONDRIAL"/>
    <property type="match status" value="1"/>
</dbReference>
<dbReference type="PROSITE" id="PS01070">
    <property type="entry name" value="NUCLEASE_NON_SPEC"/>
    <property type="match status" value="1"/>
</dbReference>
<comment type="cofactor">
    <cofactor evidence="2 17">
        <name>Mg(2+)</name>
        <dbReference type="ChEBI" id="CHEBI:18420"/>
    </cofactor>
</comment>
<dbReference type="GeneID" id="30200114"/>
<dbReference type="RefSeq" id="XP_019040880.1">
    <property type="nucleotide sequence ID" value="XM_019182868.1"/>
</dbReference>
<feature type="domain" description="DNA/RNA non-specific endonuclease/pyrophosphatase/phosphodiesterase" evidence="19">
    <location>
        <begin position="78"/>
        <end position="295"/>
    </location>
</feature>
<keyword evidence="7 16" id="KW-0479">Metal-binding</keyword>
<dbReference type="GO" id="GO:0005743">
    <property type="term" value="C:mitochondrial inner membrane"/>
    <property type="evidence" value="ECO:0007669"/>
    <property type="project" value="UniProtKB-SubCell"/>
</dbReference>
<evidence type="ECO:0000313" key="20">
    <source>
        <dbReference type="EMBL" id="ODQ61673.1"/>
    </source>
</evidence>
<evidence type="ECO:0000256" key="10">
    <source>
        <dbReference type="ARBA" id="ARBA00022801"/>
    </source>
</evidence>
<evidence type="ECO:0000256" key="5">
    <source>
        <dbReference type="ARBA" id="ARBA00011738"/>
    </source>
</evidence>
<dbReference type="Pfam" id="PF01223">
    <property type="entry name" value="Endonuclease_NS"/>
    <property type="match status" value="1"/>
</dbReference>
<evidence type="ECO:0000256" key="16">
    <source>
        <dbReference type="PIRSR" id="PIRSR640255-2"/>
    </source>
</evidence>
<dbReference type="InterPro" id="IPR044929">
    <property type="entry name" value="DNA/RNA_non-sp_Endonuclease_sf"/>
</dbReference>
<evidence type="ECO:0000256" key="14">
    <source>
        <dbReference type="ARBA" id="ARBA00023211"/>
    </source>
</evidence>
<evidence type="ECO:0000256" key="1">
    <source>
        <dbReference type="ARBA" id="ARBA00001936"/>
    </source>
</evidence>
<dbReference type="SMART" id="SM00477">
    <property type="entry name" value="NUC"/>
    <property type="match status" value="1"/>
</dbReference>
<dbReference type="GO" id="GO:0005829">
    <property type="term" value="C:cytosol"/>
    <property type="evidence" value="ECO:0007669"/>
    <property type="project" value="EnsemblFungi"/>
</dbReference>
<dbReference type="GO" id="GO:0000014">
    <property type="term" value="F:single-stranded DNA endodeoxyribonuclease activity"/>
    <property type="evidence" value="ECO:0007669"/>
    <property type="project" value="EnsemblFungi"/>
</dbReference>
<comment type="similarity">
    <text evidence="4 17">Belongs to the DNA/RNA non-specific endonuclease family.</text>
</comment>
<dbReference type="InterPro" id="IPR044925">
    <property type="entry name" value="His-Me_finger_sf"/>
</dbReference>
<evidence type="ECO:0000256" key="17">
    <source>
        <dbReference type="RuleBase" id="RU366055"/>
    </source>
</evidence>
<dbReference type="Proteomes" id="UP000094112">
    <property type="component" value="Unassembled WGS sequence"/>
</dbReference>
<accession>A0A1E3P8D3</accession>
<comment type="cofactor">
    <cofactor evidence="1">
        <name>Mn(2+)</name>
        <dbReference type="ChEBI" id="CHEBI:29035"/>
    </cofactor>
</comment>
<dbReference type="PANTHER" id="PTHR13966">
    <property type="entry name" value="ENDONUCLEASE RELATED"/>
    <property type="match status" value="1"/>
</dbReference>
<evidence type="ECO:0000256" key="9">
    <source>
        <dbReference type="ARBA" id="ARBA00022792"/>
    </source>
</evidence>
<dbReference type="CDD" id="cd00091">
    <property type="entry name" value="NUC"/>
    <property type="match status" value="1"/>
</dbReference>
<feature type="binding site" evidence="16">
    <location>
        <position position="176"/>
    </location>
    <ligand>
        <name>Mg(2+)</name>
        <dbReference type="ChEBI" id="CHEBI:18420"/>
        <note>catalytic</note>
    </ligand>
</feature>
<dbReference type="STRING" id="683960.A0A1E3P8D3"/>
<keyword evidence="6 17" id="KW-0540">Nuclease</keyword>
<keyword evidence="14" id="KW-0464">Manganese</keyword>
<dbReference type="GO" id="GO:0006309">
    <property type="term" value="P:apoptotic DNA fragmentation"/>
    <property type="evidence" value="ECO:0007669"/>
    <property type="project" value="EnsemblFungi"/>
</dbReference>
<dbReference type="AlphaFoldDB" id="A0A1E3P8D3"/>
<evidence type="ECO:0000259" key="18">
    <source>
        <dbReference type="SMART" id="SM00477"/>
    </source>
</evidence>